<evidence type="ECO:0000256" key="3">
    <source>
        <dbReference type="ARBA" id="ARBA00023277"/>
    </source>
</evidence>
<accession>A0AAE3TBR9</accession>
<keyword evidence="2 6" id="KW-0378">Hydrolase</keyword>
<evidence type="ECO:0000313" key="11">
    <source>
        <dbReference type="Proteomes" id="UP001221302"/>
    </source>
</evidence>
<protein>
    <recommendedName>
        <fullName evidence="7">Endoglucanase</fullName>
        <ecNumber evidence="7">3.2.1.4</ecNumber>
    </recommendedName>
</protein>
<dbReference type="InterPro" id="IPR013783">
    <property type="entry name" value="Ig-like_fold"/>
</dbReference>
<gene>
    <name evidence="10" type="ORF">P0M35_00990</name>
</gene>
<dbReference type="EMBL" id="JARGDL010000001">
    <property type="protein sequence ID" value="MDF1610711.1"/>
    <property type="molecule type" value="Genomic_DNA"/>
</dbReference>
<dbReference type="EC" id="3.2.1.4" evidence="7"/>
<dbReference type="Pfam" id="PF00759">
    <property type="entry name" value="Glyco_hydro_9"/>
    <property type="match status" value="1"/>
</dbReference>
<dbReference type="GO" id="GO:0008810">
    <property type="term" value="F:cellulase activity"/>
    <property type="evidence" value="ECO:0007669"/>
    <property type="project" value="UniProtKB-EC"/>
</dbReference>
<comment type="caution">
    <text evidence="10">The sequence shown here is derived from an EMBL/GenBank/DDBJ whole genome shotgun (WGS) entry which is preliminary data.</text>
</comment>
<dbReference type="GO" id="GO:0030245">
    <property type="term" value="P:cellulose catabolic process"/>
    <property type="evidence" value="ECO:0007669"/>
    <property type="project" value="UniProtKB-KW"/>
</dbReference>
<dbReference type="CDD" id="cd02850">
    <property type="entry name" value="E_set_Cellulase_N"/>
    <property type="match status" value="1"/>
</dbReference>
<dbReference type="SUPFAM" id="SSF81296">
    <property type="entry name" value="E set domains"/>
    <property type="match status" value="1"/>
</dbReference>
<feature type="signal peptide" evidence="7">
    <location>
        <begin position="1"/>
        <end position="23"/>
    </location>
</feature>
<dbReference type="AlphaFoldDB" id="A0AAE3TBR9"/>
<evidence type="ECO:0000259" key="9">
    <source>
        <dbReference type="Pfam" id="PF02927"/>
    </source>
</evidence>
<reference evidence="10" key="1">
    <citation type="submission" date="2023-03" db="EMBL/GenBank/DDBJ databases">
        <title>Stygiobacter electus gen. nov., sp. nov., facultatively anaerobic thermotolerant bacterium of the class Ignavibacteria from a well of Yessentuki mineral water deposit.</title>
        <authorList>
            <person name="Podosokorskaya O.A."/>
            <person name="Elcheninov A.G."/>
            <person name="Petrova N.F."/>
            <person name="Zavarzina D.G."/>
            <person name="Kublanov I.V."/>
            <person name="Merkel A.Y."/>
        </authorList>
    </citation>
    <scope>NUCLEOTIDE SEQUENCE</scope>
    <source>
        <strain evidence="10">09-Me</strain>
    </source>
</reference>
<proteinExistence type="inferred from homology"/>
<dbReference type="RefSeq" id="WP_321534476.1">
    <property type="nucleotide sequence ID" value="NZ_JARGDL010000001.1"/>
</dbReference>
<dbReference type="Pfam" id="PF02927">
    <property type="entry name" value="CelD_N"/>
    <property type="match status" value="1"/>
</dbReference>
<feature type="domain" description="Cellulase Ig-like" evidence="9">
    <location>
        <begin position="33"/>
        <end position="111"/>
    </location>
</feature>
<keyword evidence="7" id="KW-0136">Cellulose degradation</keyword>
<feature type="domain" description="Glycoside hydrolase family 9" evidence="8">
    <location>
        <begin position="122"/>
        <end position="545"/>
    </location>
</feature>
<name>A0AAE3TBR9_9BACT</name>
<organism evidence="10 11">
    <name type="scientific">Stygiobacter electus</name>
    <dbReference type="NCBI Taxonomy" id="3032292"/>
    <lineage>
        <taxon>Bacteria</taxon>
        <taxon>Pseudomonadati</taxon>
        <taxon>Ignavibacteriota</taxon>
        <taxon>Ignavibacteria</taxon>
        <taxon>Ignavibacteriales</taxon>
        <taxon>Melioribacteraceae</taxon>
        <taxon>Stygiobacter</taxon>
    </lineage>
</organism>
<dbReference type="PANTHER" id="PTHR22298">
    <property type="entry name" value="ENDO-1,4-BETA-GLUCANASE"/>
    <property type="match status" value="1"/>
</dbReference>
<sequence length="551" mass="63001">MKLNKINLILILFFLFGASNCQTSVKNEPEIFIRFNQLGFLPSDIKTAVVLSNSNLNGKEIFLFNKKNEKVLSLKFNQSKGQYGKFLFSYILDFTSLNKNGEYYFQFGNQRSFSFKIDDKIYNGLAESLLDFFKVQRCGYTSPFMHEVCHIADATSLIENGRTINKTIDVTGGWHDAGDYIKNLNTTAFSTYLLLFAYEFAPEKFSFDKNKNNVPDILEEAKIGLDWLHRAYFDKYKLISQVQAMHDHDVGWRLPENDPLAFDRPAFVGIGKNLIGIYSATMSLAYRIWKEKLNYPEFANQCLNDAQKIYSIHKQVKDVDSSGTGVYIDKNFWGKLSLGAIELYLSTLKPNYLNDATTFADSAKSDYWWSWGDINSLAHYKLAKIIPRYADYIKNNLEHFNKLKNGNVFGKGVSTSWGINVALLGVTLQNILYKNLTKKSYDSLSVFSRDYILGRNPWGISFINGYGKVTSKNFHHQIGYLKGNLPGGFAAGPASKEFIDKQKIPYEINDAYERFQTKENYYRDDRNDYITNEPTIVGNATAIFVFGVLSN</sequence>
<dbReference type="Gene3D" id="1.50.10.10">
    <property type="match status" value="1"/>
</dbReference>
<keyword evidence="4 6" id="KW-0326">Glycosidase</keyword>
<feature type="chain" id="PRO_5041779738" description="Endoglucanase" evidence="7">
    <location>
        <begin position="24"/>
        <end position="551"/>
    </location>
</feature>
<evidence type="ECO:0000256" key="4">
    <source>
        <dbReference type="ARBA" id="ARBA00023295"/>
    </source>
</evidence>
<comment type="catalytic activity">
    <reaction evidence="7">
        <text>Endohydrolysis of (1-&gt;4)-beta-D-glucosidic linkages in cellulose, lichenin and cereal beta-D-glucans.</text>
        <dbReference type="EC" id="3.2.1.4"/>
    </reaction>
</comment>
<evidence type="ECO:0000259" key="8">
    <source>
        <dbReference type="Pfam" id="PF00759"/>
    </source>
</evidence>
<evidence type="ECO:0000256" key="2">
    <source>
        <dbReference type="ARBA" id="ARBA00022801"/>
    </source>
</evidence>
<dbReference type="PROSITE" id="PS00698">
    <property type="entry name" value="GH9_3"/>
    <property type="match status" value="1"/>
</dbReference>
<dbReference type="InterPro" id="IPR004197">
    <property type="entry name" value="Cellulase_Ig-like"/>
</dbReference>
<evidence type="ECO:0000313" key="10">
    <source>
        <dbReference type="EMBL" id="MDF1610711.1"/>
    </source>
</evidence>
<dbReference type="InterPro" id="IPR008928">
    <property type="entry name" value="6-hairpin_glycosidase_sf"/>
</dbReference>
<evidence type="ECO:0000256" key="6">
    <source>
        <dbReference type="PROSITE-ProRule" id="PRU10060"/>
    </source>
</evidence>
<dbReference type="Proteomes" id="UP001221302">
    <property type="component" value="Unassembled WGS sequence"/>
</dbReference>
<keyword evidence="5 6" id="KW-0624">Polysaccharide degradation</keyword>
<feature type="active site" evidence="6">
    <location>
        <position position="524"/>
    </location>
</feature>
<feature type="active site" evidence="6">
    <location>
        <position position="533"/>
    </location>
</feature>
<keyword evidence="3 6" id="KW-0119">Carbohydrate metabolism</keyword>
<comment type="similarity">
    <text evidence="1 6 7">Belongs to the glycosyl hydrolase 9 (cellulase E) family.</text>
</comment>
<keyword evidence="11" id="KW-1185">Reference proteome</keyword>
<keyword evidence="7" id="KW-0732">Signal</keyword>
<evidence type="ECO:0000256" key="7">
    <source>
        <dbReference type="RuleBase" id="RU361166"/>
    </source>
</evidence>
<evidence type="ECO:0000256" key="5">
    <source>
        <dbReference type="ARBA" id="ARBA00023326"/>
    </source>
</evidence>
<dbReference type="InterPro" id="IPR001701">
    <property type="entry name" value="Glyco_hydro_9"/>
</dbReference>
<dbReference type="InterPro" id="IPR012341">
    <property type="entry name" value="6hp_glycosidase-like_sf"/>
</dbReference>
<dbReference type="SUPFAM" id="SSF48208">
    <property type="entry name" value="Six-hairpin glycosidases"/>
    <property type="match status" value="1"/>
</dbReference>
<dbReference type="Gene3D" id="2.60.40.10">
    <property type="entry name" value="Immunoglobulins"/>
    <property type="match status" value="1"/>
</dbReference>
<dbReference type="InterPro" id="IPR014756">
    <property type="entry name" value="Ig_E-set"/>
</dbReference>
<evidence type="ECO:0000256" key="1">
    <source>
        <dbReference type="ARBA" id="ARBA00007072"/>
    </source>
</evidence>
<dbReference type="InterPro" id="IPR033126">
    <property type="entry name" value="Glyco_hydro_9_Asp/Glu_AS"/>
</dbReference>